<name>A0A2A9DJZ1_9CORY</name>
<dbReference type="EMBL" id="PDJF01000001">
    <property type="protein sequence ID" value="PFG27067.1"/>
    <property type="molecule type" value="Genomic_DNA"/>
</dbReference>
<comment type="similarity">
    <text evidence="3">Belongs to the Nudix hydrolase family. NudC subfamily.</text>
</comment>
<evidence type="ECO:0000256" key="9">
    <source>
        <dbReference type="ARBA" id="ARBA00023679"/>
    </source>
</evidence>
<sequence>MGVCIVLSPSGEVIVTDTDVPEPALVIVPEETSQSSVPLHGDVHAIALPSSTLHQWAQEQGHRVGTIRDFPGPNLVTRAAAVLRNQGYHKYHPTTGLPLHFDDAGIVARDTEGAEVFPRLNPAVIGLVRLGGTDKILLGRNSARPGYFSLIAGYVDLGETLEGAFVREVREETGRIVDSDSVRYWGSQPWPQSGSIMVGFTATTEHEEPTLPTDDELLETIWVEASELHTVTGPAPGSIAHTMLAEAAAQARRR</sequence>
<dbReference type="InterPro" id="IPR049734">
    <property type="entry name" value="NudC-like_C"/>
</dbReference>
<dbReference type="InterPro" id="IPR000086">
    <property type="entry name" value="NUDIX_hydrolase_dom"/>
</dbReference>
<evidence type="ECO:0000256" key="2">
    <source>
        <dbReference type="ARBA" id="ARBA00001947"/>
    </source>
</evidence>
<dbReference type="OrthoDB" id="9791656at2"/>
<dbReference type="AlphaFoldDB" id="A0A2A9DJZ1"/>
<feature type="domain" description="Nudix hydrolase" evidence="10">
    <location>
        <begin position="119"/>
        <end position="247"/>
    </location>
</feature>
<dbReference type="GO" id="GO:0019677">
    <property type="term" value="P:NAD+ catabolic process"/>
    <property type="evidence" value="ECO:0007669"/>
    <property type="project" value="TreeGrafter"/>
</dbReference>
<dbReference type="RefSeq" id="WP_048381388.1">
    <property type="nucleotide sequence ID" value="NZ_LDYE01000011.1"/>
</dbReference>
<dbReference type="PANTHER" id="PTHR42904:SF6">
    <property type="entry name" value="NAD-CAPPED RNA HYDROLASE NUDT12"/>
    <property type="match status" value="1"/>
</dbReference>
<dbReference type="EC" id="3.6.1.22" evidence="4"/>
<evidence type="ECO:0000256" key="5">
    <source>
        <dbReference type="ARBA" id="ARBA00022723"/>
    </source>
</evidence>
<keyword evidence="8" id="KW-0520">NAD</keyword>
<dbReference type="InterPro" id="IPR015797">
    <property type="entry name" value="NUDIX_hydrolase-like_dom_sf"/>
</dbReference>
<gene>
    <name evidence="11" type="ORF">ATK06_0115</name>
</gene>
<keyword evidence="6" id="KW-0378">Hydrolase</keyword>
<dbReference type="Proteomes" id="UP000221653">
    <property type="component" value="Unassembled WGS sequence"/>
</dbReference>
<evidence type="ECO:0000256" key="8">
    <source>
        <dbReference type="ARBA" id="ARBA00023027"/>
    </source>
</evidence>
<comment type="caution">
    <text evidence="11">The sequence shown here is derived from an EMBL/GenBank/DDBJ whole genome shotgun (WGS) entry which is preliminary data.</text>
</comment>
<dbReference type="GO" id="GO:0006742">
    <property type="term" value="P:NADP+ catabolic process"/>
    <property type="evidence" value="ECO:0007669"/>
    <property type="project" value="TreeGrafter"/>
</dbReference>
<comment type="catalytic activity">
    <reaction evidence="9">
        <text>a 5'-end NAD(+)-phospho-ribonucleoside in mRNA + H2O = a 5'-end phospho-adenosine-phospho-ribonucleoside in mRNA + beta-nicotinamide D-ribonucleotide + 2 H(+)</text>
        <dbReference type="Rhea" id="RHEA:60876"/>
        <dbReference type="Rhea" id="RHEA-COMP:15698"/>
        <dbReference type="Rhea" id="RHEA-COMP:15719"/>
        <dbReference type="ChEBI" id="CHEBI:14649"/>
        <dbReference type="ChEBI" id="CHEBI:15377"/>
        <dbReference type="ChEBI" id="CHEBI:15378"/>
        <dbReference type="ChEBI" id="CHEBI:144029"/>
        <dbReference type="ChEBI" id="CHEBI:144051"/>
    </reaction>
    <physiologicalReaction direction="left-to-right" evidence="9">
        <dbReference type="Rhea" id="RHEA:60877"/>
    </physiologicalReaction>
</comment>
<dbReference type="SUPFAM" id="SSF55811">
    <property type="entry name" value="Nudix"/>
    <property type="match status" value="1"/>
</dbReference>
<dbReference type="GO" id="GO:0046872">
    <property type="term" value="F:metal ion binding"/>
    <property type="evidence" value="ECO:0007669"/>
    <property type="project" value="UniProtKB-KW"/>
</dbReference>
<evidence type="ECO:0000256" key="6">
    <source>
        <dbReference type="ARBA" id="ARBA00022801"/>
    </source>
</evidence>
<evidence type="ECO:0000313" key="12">
    <source>
        <dbReference type="Proteomes" id="UP000221653"/>
    </source>
</evidence>
<keyword evidence="5" id="KW-0479">Metal-binding</keyword>
<reference evidence="11 12" key="1">
    <citation type="submission" date="2017-10" db="EMBL/GenBank/DDBJ databases">
        <title>Sequencing the genomes of 1000 actinobacteria strains.</title>
        <authorList>
            <person name="Klenk H.-P."/>
        </authorList>
    </citation>
    <scope>NUCLEOTIDE SEQUENCE [LARGE SCALE GENOMIC DNA]</scope>
    <source>
        <strain evidence="11 12">DSM 20688</strain>
    </source>
</reference>
<dbReference type="GO" id="GO:0005829">
    <property type="term" value="C:cytosol"/>
    <property type="evidence" value="ECO:0007669"/>
    <property type="project" value="TreeGrafter"/>
</dbReference>
<comment type="cofactor">
    <cofactor evidence="1">
        <name>Mg(2+)</name>
        <dbReference type="ChEBI" id="CHEBI:18420"/>
    </cofactor>
</comment>
<dbReference type="PROSITE" id="PS00893">
    <property type="entry name" value="NUDIX_BOX"/>
    <property type="match status" value="1"/>
</dbReference>
<proteinExistence type="inferred from homology"/>
<dbReference type="InterPro" id="IPR020084">
    <property type="entry name" value="NUDIX_hydrolase_CS"/>
</dbReference>
<dbReference type="PANTHER" id="PTHR42904">
    <property type="entry name" value="NUDIX HYDROLASE, NUDC SUBFAMILY"/>
    <property type="match status" value="1"/>
</dbReference>
<dbReference type="GO" id="GO:0035529">
    <property type="term" value="F:NADH pyrophosphatase activity"/>
    <property type="evidence" value="ECO:0007669"/>
    <property type="project" value="TreeGrafter"/>
</dbReference>
<evidence type="ECO:0000256" key="7">
    <source>
        <dbReference type="ARBA" id="ARBA00022842"/>
    </source>
</evidence>
<evidence type="ECO:0000256" key="3">
    <source>
        <dbReference type="ARBA" id="ARBA00009595"/>
    </source>
</evidence>
<dbReference type="Gene3D" id="3.90.79.10">
    <property type="entry name" value="Nucleoside Triphosphate Pyrophosphohydrolase"/>
    <property type="match status" value="1"/>
</dbReference>
<keyword evidence="12" id="KW-1185">Reference proteome</keyword>
<dbReference type="InterPro" id="IPR050241">
    <property type="entry name" value="NAD-cap_RNA_hydrolase_NudC"/>
</dbReference>
<evidence type="ECO:0000259" key="10">
    <source>
        <dbReference type="PROSITE" id="PS51462"/>
    </source>
</evidence>
<protein>
    <recommendedName>
        <fullName evidence="4">NAD(+) diphosphatase</fullName>
        <ecNumber evidence="4">3.6.1.22</ecNumber>
    </recommendedName>
</protein>
<dbReference type="CDD" id="cd03429">
    <property type="entry name" value="NUDIX_NADH_pyrophosphatase_Nudt13"/>
    <property type="match status" value="1"/>
</dbReference>
<dbReference type="STRING" id="1724.GCA_001044175_00217"/>
<organism evidence="11 12">
    <name type="scientific">Corynebacterium renale</name>
    <dbReference type="NCBI Taxonomy" id="1724"/>
    <lineage>
        <taxon>Bacteria</taxon>
        <taxon>Bacillati</taxon>
        <taxon>Actinomycetota</taxon>
        <taxon>Actinomycetes</taxon>
        <taxon>Mycobacteriales</taxon>
        <taxon>Corynebacteriaceae</taxon>
        <taxon>Corynebacterium</taxon>
    </lineage>
</organism>
<evidence type="ECO:0000313" key="11">
    <source>
        <dbReference type="EMBL" id="PFG27067.1"/>
    </source>
</evidence>
<comment type="cofactor">
    <cofactor evidence="2">
        <name>Zn(2+)</name>
        <dbReference type="ChEBI" id="CHEBI:29105"/>
    </cofactor>
</comment>
<accession>A0A2A9DJZ1</accession>
<evidence type="ECO:0000256" key="1">
    <source>
        <dbReference type="ARBA" id="ARBA00001946"/>
    </source>
</evidence>
<keyword evidence="7" id="KW-0460">Magnesium</keyword>
<dbReference type="PROSITE" id="PS51462">
    <property type="entry name" value="NUDIX"/>
    <property type="match status" value="1"/>
</dbReference>
<dbReference type="Pfam" id="PF00293">
    <property type="entry name" value="NUDIX"/>
    <property type="match status" value="1"/>
</dbReference>
<evidence type="ECO:0000256" key="4">
    <source>
        <dbReference type="ARBA" id="ARBA00012381"/>
    </source>
</evidence>